<dbReference type="Gene3D" id="2.60.40.10">
    <property type="entry name" value="Immunoglobulins"/>
    <property type="match status" value="1"/>
</dbReference>
<keyword evidence="5" id="KW-0964">Secreted</keyword>
<keyword evidence="10" id="KW-0862">Zinc</keyword>
<evidence type="ECO:0000256" key="12">
    <source>
        <dbReference type="ARBA" id="ARBA00023145"/>
    </source>
</evidence>
<keyword evidence="7" id="KW-0479">Metal-binding</keyword>
<evidence type="ECO:0000256" key="4">
    <source>
        <dbReference type="ARBA" id="ARBA00012653"/>
    </source>
</evidence>
<dbReference type="GO" id="GO:0005576">
    <property type="term" value="C:extracellular region"/>
    <property type="evidence" value="ECO:0007669"/>
    <property type="project" value="UniProtKB-SubCell"/>
</dbReference>
<accession>A0A518D2I6</accession>
<evidence type="ECO:0000256" key="6">
    <source>
        <dbReference type="ARBA" id="ARBA00022670"/>
    </source>
</evidence>
<dbReference type="InterPro" id="IPR002169">
    <property type="entry name" value="Peptidase_M9A/M9B"/>
</dbReference>
<name>A0A518D2I6_9BACT</name>
<proteinExistence type="predicted"/>
<dbReference type="EMBL" id="CP036290">
    <property type="protein sequence ID" value="QDU85684.1"/>
    <property type="molecule type" value="Genomic_DNA"/>
</dbReference>
<dbReference type="CDD" id="cd00063">
    <property type="entry name" value="FN3"/>
    <property type="match status" value="1"/>
</dbReference>
<gene>
    <name evidence="17" type="primary">colA</name>
    <name evidence="17" type="ORF">Pla163_28170</name>
</gene>
<feature type="signal peptide" evidence="15">
    <location>
        <begin position="1"/>
        <end position="23"/>
    </location>
</feature>
<dbReference type="RefSeq" id="WP_145189487.1">
    <property type="nucleotide sequence ID" value="NZ_CP036290.1"/>
</dbReference>
<keyword evidence="9 17" id="KW-0378">Hydrolase</keyword>
<dbReference type="Pfam" id="PF01752">
    <property type="entry name" value="Peptidase_M9"/>
    <property type="match status" value="1"/>
</dbReference>
<dbReference type="GO" id="GO:0006508">
    <property type="term" value="P:proteolysis"/>
    <property type="evidence" value="ECO:0007669"/>
    <property type="project" value="UniProtKB-KW"/>
</dbReference>
<dbReference type="PRINTS" id="PR00931">
    <property type="entry name" value="MICOLLPTASE"/>
</dbReference>
<dbReference type="Gene3D" id="3.40.30.160">
    <property type="entry name" value="Collagenase ColT, N-terminal domain"/>
    <property type="match status" value="1"/>
</dbReference>
<reference evidence="17 18" key="1">
    <citation type="submission" date="2019-02" db="EMBL/GenBank/DDBJ databases">
        <title>Deep-cultivation of Planctomycetes and their phenomic and genomic characterization uncovers novel biology.</title>
        <authorList>
            <person name="Wiegand S."/>
            <person name="Jogler M."/>
            <person name="Boedeker C."/>
            <person name="Pinto D."/>
            <person name="Vollmers J."/>
            <person name="Rivas-Marin E."/>
            <person name="Kohn T."/>
            <person name="Peeters S.H."/>
            <person name="Heuer A."/>
            <person name="Rast P."/>
            <person name="Oberbeckmann S."/>
            <person name="Bunk B."/>
            <person name="Jeske O."/>
            <person name="Meyerdierks A."/>
            <person name="Storesund J.E."/>
            <person name="Kallscheuer N."/>
            <person name="Luecker S."/>
            <person name="Lage O.M."/>
            <person name="Pohl T."/>
            <person name="Merkel B.J."/>
            <person name="Hornburger P."/>
            <person name="Mueller R.-W."/>
            <person name="Bruemmer F."/>
            <person name="Labrenz M."/>
            <person name="Spormann A.M."/>
            <person name="Op den Camp H."/>
            <person name="Overmann J."/>
            <person name="Amann R."/>
            <person name="Jetten M.S.M."/>
            <person name="Mascher T."/>
            <person name="Medema M.H."/>
            <person name="Devos D.P."/>
            <person name="Kaster A.-K."/>
            <person name="Ovreas L."/>
            <person name="Rohde M."/>
            <person name="Galperin M.Y."/>
            <person name="Jogler C."/>
        </authorList>
    </citation>
    <scope>NUCLEOTIDE SEQUENCE [LARGE SCALE GENOMIC DNA]</scope>
    <source>
        <strain evidence="17 18">Pla163</strain>
    </source>
</reference>
<evidence type="ECO:0000256" key="10">
    <source>
        <dbReference type="ARBA" id="ARBA00022833"/>
    </source>
</evidence>
<dbReference type="Pfam" id="PF08453">
    <property type="entry name" value="Peptidase_M9_N"/>
    <property type="match status" value="1"/>
</dbReference>
<sequence length="1210" mass="128159" precursor="true">MLHRSALVVAALATLLTISAGQAAGPPKDPVQQTAETTFAPRAIGPVGFDTAGPYDAFDLCSRAGIDARRPGQARRAQPVLARRDRTARRLARNLVVTLPAQVPAPAPTGPQPAGAQGQQGQGGGPQIPVATTSAAAFAALTGQALVDELADPQSVLDVLWAFDADVATVMAQGNVALVAAEIGVLGAQVAANADRLAGLVYFLQIAYYHEFYEASLTYDAATNDACAQAVAGLATSPDFLLETQLVRDLRSRWIFTIDSVNATHLALPAIEDLVERWNADPSLANQYTERVDTFGIFFSLARQIGNANGTQPNSWTGIVPASLVADIEVPALDLAYTPNTAAITENALFAIAHFAYLDTPTADAGHQILSTAFNTFPVYSGPWFRALRDLDYFYGGVLADGTVLDIDQYRSDVEAIALPNTYTFDQGALVFRTAIDRAKAEAMYAAIQEVEAQFFRATGNDAAVIGDSGDPLTLVIYASPDDYALYQPFLTGLSTANGGIYIEGDTTLYTYDRTPQQSYFTLEELLRHEYTHFLDGRFQVVGGFYGAGTLYEGGRIDTLGEGLAEYCVGSTRANGILRREQMLTQVANDPLGPMTIAEVLLGTYDLGFRFYPHSACINKFLEDEAPDLQLELYATVRANDVAAFDALRDQIVNDAQLQADYDAWLAASIADVQSGTGLFAEDVPTVAPPANLPTGNESTVRGELATAAGVGASEFYAWGSRYRFASEVALPVAASATPADLRDAFSAHLDSVFVTGLESAGPNFQSQVAWNGAIEHSGTSASARIFVEGPFRVDATDTVPPAAPVGLMGDGSGAAIELSWVPNGEDDLAGYRIHSSSTSGGPYTPVSTQTLTATNGTVTGASSLLTYYVVTAVDAAGNESAFSNEISVGLERRVLVINGYFDNGNFSNTQSYVDGLTALGIGYEVWNPFTDGPITDALLANFVDGMVIWSVGYTNPSFPGQFDAARRAMLRTYLDAGGNLMISGAYLASNFDATPLFTDYFHVDNVVASIDLPKQRGRSGNPVGGGINLTSTYTGYNSEIDVSAPGERAFTYIPGGGAGQIQSSGASVATIEDGYRVLYLAQPFSTLDGPSRSALLERATDWLIPTEPTLSLTPTIAGATNTIHLENGQPGENVLFLVGWIPGNLPTGCPSGARIGIKNWIQLLTLPCDANGEIQFDVDVPPVFAGLTFLIQGAMLGTCDTTNTVTAAF</sequence>
<evidence type="ECO:0000256" key="15">
    <source>
        <dbReference type="SAM" id="SignalP"/>
    </source>
</evidence>
<keyword evidence="8 15" id="KW-0732">Signal</keyword>
<feature type="active site" evidence="13">
    <location>
        <position position="530"/>
    </location>
</feature>
<evidence type="ECO:0000256" key="13">
    <source>
        <dbReference type="PIRSR" id="PIRSR602169-1"/>
    </source>
</evidence>
<dbReference type="AlphaFoldDB" id="A0A518D2I6"/>
<dbReference type="PANTHER" id="PTHR13062:SF9">
    <property type="entry name" value="MICROBIAL COLLAGENASE"/>
    <property type="match status" value="1"/>
</dbReference>
<dbReference type="InterPro" id="IPR036116">
    <property type="entry name" value="FN3_sf"/>
</dbReference>
<keyword evidence="18" id="KW-1185">Reference proteome</keyword>
<comment type="subcellular location">
    <subcellularLocation>
        <location evidence="3">Secreted</location>
    </subcellularLocation>
</comment>
<evidence type="ECO:0000256" key="2">
    <source>
        <dbReference type="ARBA" id="ARBA00001947"/>
    </source>
</evidence>
<keyword evidence="12" id="KW-0865">Zymogen</keyword>
<organism evidence="17 18">
    <name type="scientific">Rohdeia mirabilis</name>
    <dbReference type="NCBI Taxonomy" id="2528008"/>
    <lineage>
        <taxon>Bacteria</taxon>
        <taxon>Pseudomonadati</taxon>
        <taxon>Planctomycetota</taxon>
        <taxon>Planctomycetia</taxon>
        <taxon>Planctomycetia incertae sedis</taxon>
        <taxon>Rohdeia</taxon>
    </lineage>
</organism>
<feature type="domain" description="Peptidase M9 collagenase N-terminal" evidence="16">
    <location>
        <begin position="135"/>
        <end position="281"/>
    </location>
</feature>
<evidence type="ECO:0000256" key="11">
    <source>
        <dbReference type="ARBA" id="ARBA00023049"/>
    </source>
</evidence>
<dbReference type="InterPro" id="IPR013783">
    <property type="entry name" value="Ig-like_fold"/>
</dbReference>
<dbReference type="OrthoDB" id="1521709at2"/>
<keyword evidence="11" id="KW-0482">Metalloprotease</keyword>
<dbReference type="Gene3D" id="1.10.390.20">
    <property type="match status" value="1"/>
</dbReference>
<dbReference type="InterPro" id="IPR003961">
    <property type="entry name" value="FN3_dom"/>
</dbReference>
<evidence type="ECO:0000256" key="1">
    <source>
        <dbReference type="ARBA" id="ARBA00000424"/>
    </source>
</evidence>
<dbReference type="Proteomes" id="UP000319342">
    <property type="component" value="Chromosome"/>
</dbReference>
<dbReference type="GO" id="GO:0004222">
    <property type="term" value="F:metalloendopeptidase activity"/>
    <property type="evidence" value="ECO:0007669"/>
    <property type="project" value="UniProtKB-EC"/>
</dbReference>
<dbReference type="EC" id="3.4.24.3" evidence="4"/>
<evidence type="ECO:0000256" key="14">
    <source>
        <dbReference type="SAM" id="MobiDB-lite"/>
    </source>
</evidence>
<comment type="cofactor">
    <cofactor evidence="2">
        <name>Zn(2+)</name>
        <dbReference type="ChEBI" id="CHEBI:29105"/>
    </cofactor>
</comment>
<dbReference type="InterPro" id="IPR013661">
    <property type="entry name" value="Peptidase_M9_N_dom"/>
</dbReference>
<comment type="catalytic activity">
    <reaction evidence="1">
        <text>Digestion of native collagen in the triple helical region at Xaa-|-Gly bonds. With synthetic peptides, a preference is shown for Gly at P3 and P1', Pro and Ala at P2 and P2', and hydroxyproline, Ala or Arg at P3'.</text>
        <dbReference type="EC" id="3.4.24.3"/>
    </reaction>
</comment>
<evidence type="ECO:0000256" key="3">
    <source>
        <dbReference type="ARBA" id="ARBA00004613"/>
    </source>
</evidence>
<feature type="chain" id="PRO_5022013437" description="microbial collagenase" evidence="15">
    <location>
        <begin position="24"/>
        <end position="1210"/>
    </location>
</feature>
<feature type="region of interest" description="Disordered" evidence="14">
    <location>
        <begin position="102"/>
        <end position="126"/>
    </location>
</feature>
<evidence type="ECO:0000256" key="8">
    <source>
        <dbReference type="ARBA" id="ARBA00022729"/>
    </source>
</evidence>
<keyword evidence="6" id="KW-0645">Protease</keyword>
<evidence type="ECO:0000256" key="9">
    <source>
        <dbReference type="ARBA" id="ARBA00022801"/>
    </source>
</evidence>
<dbReference type="GO" id="GO:0008270">
    <property type="term" value="F:zinc ion binding"/>
    <property type="evidence" value="ECO:0007669"/>
    <property type="project" value="InterPro"/>
</dbReference>
<evidence type="ECO:0000256" key="7">
    <source>
        <dbReference type="ARBA" id="ARBA00022723"/>
    </source>
</evidence>
<protein>
    <recommendedName>
        <fullName evidence="4">microbial collagenase</fullName>
        <ecNumber evidence="4">3.4.24.3</ecNumber>
    </recommendedName>
</protein>
<evidence type="ECO:0000313" key="17">
    <source>
        <dbReference type="EMBL" id="QDU85684.1"/>
    </source>
</evidence>
<evidence type="ECO:0000256" key="5">
    <source>
        <dbReference type="ARBA" id="ARBA00022525"/>
    </source>
</evidence>
<dbReference type="SUPFAM" id="SSF49265">
    <property type="entry name" value="Fibronectin type III"/>
    <property type="match status" value="1"/>
</dbReference>
<evidence type="ECO:0000259" key="16">
    <source>
        <dbReference type="Pfam" id="PF08453"/>
    </source>
</evidence>
<dbReference type="PANTHER" id="PTHR13062">
    <property type="entry name" value="COLLAGENASE"/>
    <property type="match status" value="1"/>
</dbReference>
<evidence type="ECO:0000313" key="18">
    <source>
        <dbReference type="Proteomes" id="UP000319342"/>
    </source>
</evidence>